<dbReference type="Pfam" id="PF02909">
    <property type="entry name" value="TetR_C_1"/>
    <property type="match status" value="1"/>
</dbReference>
<evidence type="ECO:0000256" key="1">
    <source>
        <dbReference type="ARBA" id="ARBA00023015"/>
    </source>
</evidence>
<evidence type="ECO:0000256" key="2">
    <source>
        <dbReference type="ARBA" id="ARBA00023125"/>
    </source>
</evidence>
<reference evidence="8" key="1">
    <citation type="journal article" date="2019" name="Int. J. Syst. Evol. Microbiol.">
        <title>The Global Catalogue of Microorganisms (GCM) 10K type strain sequencing project: providing services to taxonomists for standard genome sequencing and annotation.</title>
        <authorList>
            <consortium name="The Broad Institute Genomics Platform"/>
            <consortium name="The Broad Institute Genome Sequencing Center for Infectious Disease"/>
            <person name="Wu L."/>
            <person name="Ma J."/>
        </authorList>
    </citation>
    <scope>NUCLEOTIDE SEQUENCE [LARGE SCALE GENOMIC DNA]</scope>
    <source>
        <strain evidence="8">JCM 16902</strain>
    </source>
</reference>
<keyword evidence="2 4" id="KW-0238">DNA-binding</keyword>
<feature type="domain" description="HTH tetR-type" evidence="6">
    <location>
        <begin position="22"/>
        <end position="82"/>
    </location>
</feature>
<dbReference type="Pfam" id="PF00440">
    <property type="entry name" value="TetR_N"/>
    <property type="match status" value="1"/>
</dbReference>
<keyword evidence="8" id="KW-1185">Reference proteome</keyword>
<evidence type="ECO:0000256" key="5">
    <source>
        <dbReference type="SAM" id="MobiDB-lite"/>
    </source>
</evidence>
<dbReference type="EMBL" id="BAAAZO010000002">
    <property type="protein sequence ID" value="GAA3602903.1"/>
    <property type="molecule type" value="Genomic_DNA"/>
</dbReference>
<dbReference type="InterPro" id="IPR004111">
    <property type="entry name" value="Repressor_TetR_C"/>
</dbReference>
<evidence type="ECO:0000313" key="8">
    <source>
        <dbReference type="Proteomes" id="UP001501074"/>
    </source>
</evidence>
<protein>
    <submittedName>
        <fullName evidence="7">TetR/AcrR family transcriptional regulator C-terminal domain-containing protein</fullName>
    </submittedName>
</protein>
<feature type="compositionally biased region" description="Basic and acidic residues" evidence="5">
    <location>
        <begin position="90"/>
        <end position="104"/>
    </location>
</feature>
<dbReference type="InterPro" id="IPR050109">
    <property type="entry name" value="HTH-type_TetR-like_transc_reg"/>
</dbReference>
<accession>A0ABP6Z9K5</accession>
<dbReference type="SUPFAM" id="SSF48498">
    <property type="entry name" value="Tetracyclin repressor-like, C-terminal domain"/>
    <property type="match status" value="1"/>
</dbReference>
<dbReference type="PANTHER" id="PTHR30055:SF151">
    <property type="entry name" value="TRANSCRIPTIONAL REGULATORY PROTEIN"/>
    <property type="match status" value="1"/>
</dbReference>
<dbReference type="InterPro" id="IPR001647">
    <property type="entry name" value="HTH_TetR"/>
</dbReference>
<keyword evidence="3" id="KW-0804">Transcription</keyword>
<dbReference type="Gene3D" id="1.10.10.60">
    <property type="entry name" value="Homeodomain-like"/>
    <property type="match status" value="1"/>
</dbReference>
<evidence type="ECO:0000313" key="7">
    <source>
        <dbReference type="EMBL" id="GAA3602903.1"/>
    </source>
</evidence>
<evidence type="ECO:0000256" key="4">
    <source>
        <dbReference type="PROSITE-ProRule" id="PRU00335"/>
    </source>
</evidence>
<feature type="DNA-binding region" description="H-T-H motif" evidence="4">
    <location>
        <begin position="45"/>
        <end position="64"/>
    </location>
</feature>
<dbReference type="InterPro" id="IPR036271">
    <property type="entry name" value="Tet_transcr_reg_TetR-rel_C_sf"/>
</dbReference>
<feature type="region of interest" description="Disordered" evidence="5">
    <location>
        <begin position="84"/>
        <end position="104"/>
    </location>
</feature>
<name>A0ABP6Z9K5_9ACTN</name>
<dbReference type="Gene3D" id="1.10.357.10">
    <property type="entry name" value="Tetracycline Repressor, domain 2"/>
    <property type="match status" value="1"/>
</dbReference>
<dbReference type="SUPFAM" id="SSF46689">
    <property type="entry name" value="Homeodomain-like"/>
    <property type="match status" value="1"/>
</dbReference>
<evidence type="ECO:0000256" key="3">
    <source>
        <dbReference type="ARBA" id="ARBA00023163"/>
    </source>
</evidence>
<evidence type="ECO:0000259" key="6">
    <source>
        <dbReference type="PROSITE" id="PS50977"/>
    </source>
</evidence>
<dbReference type="PROSITE" id="PS50977">
    <property type="entry name" value="HTH_TETR_2"/>
    <property type="match status" value="1"/>
</dbReference>
<dbReference type="InterPro" id="IPR009057">
    <property type="entry name" value="Homeodomain-like_sf"/>
</dbReference>
<proteinExistence type="predicted"/>
<comment type="caution">
    <text evidence="7">The sequence shown here is derived from an EMBL/GenBank/DDBJ whole genome shotgun (WGS) entry which is preliminary data.</text>
</comment>
<keyword evidence="1" id="KW-0805">Transcription regulation</keyword>
<gene>
    <name evidence="7" type="ORF">GCM10022223_18330</name>
</gene>
<dbReference type="Proteomes" id="UP001501074">
    <property type="component" value="Unassembled WGS sequence"/>
</dbReference>
<sequence>MYTTLLRIIFNMPGGYDSVVKTLNQEAIVLVALDIARQKGLPAVTMRAVAGHFGVTAMALYRHVADREELARLVVDRIGSHIRPAAPQGDAREDDVAGDHTTDHADWDDRARAWARAQRTVLRQYPGTAAWLIENGPAGPQAYRLLENLAAALAGSGLDDARTARGTALIMSWTFSRVAVEDRAGPPRGERADTFVGGLTTIDPERHPVTARIGQEFFTLDDEEIFETGLNWILAGLGADAAAT</sequence>
<dbReference type="PANTHER" id="PTHR30055">
    <property type="entry name" value="HTH-TYPE TRANSCRIPTIONAL REGULATOR RUTR"/>
    <property type="match status" value="1"/>
</dbReference>
<organism evidence="7 8">
    <name type="scientific">Kineosporia mesophila</name>
    <dbReference type="NCBI Taxonomy" id="566012"/>
    <lineage>
        <taxon>Bacteria</taxon>
        <taxon>Bacillati</taxon>
        <taxon>Actinomycetota</taxon>
        <taxon>Actinomycetes</taxon>
        <taxon>Kineosporiales</taxon>
        <taxon>Kineosporiaceae</taxon>
        <taxon>Kineosporia</taxon>
    </lineage>
</organism>